<dbReference type="Pfam" id="PF00643">
    <property type="entry name" value="zf-B_box"/>
    <property type="match status" value="1"/>
</dbReference>
<name>A0A8S9YKW3_9TREM</name>
<dbReference type="PROSITE" id="PS00518">
    <property type="entry name" value="ZF_RING_1"/>
    <property type="match status" value="1"/>
</dbReference>
<evidence type="ECO:0000256" key="1">
    <source>
        <dbReference type="ARBA" id="ARBA00022723"/>
    </source>
</evidence>
<dbReference type="InterPro" id="IPR000315">
    <property type="entry name" value="Znf_B-box"/>
</dbReference>
<dbReference type="PROSITE" id="PS50119">
    <property type="entry name" value="ZF_BBOX"/>
    <property type="match status" value="1"/>
</dbReference>
<keyword evidence="1" id="KW-0479">Metal-binding</keyword>
<dbReference type="CDD" id="cd16449">
    <property type="entry name" value="RING-HC"/>
    <property type="match status" value="1"/>
</dbReference>
<evidence type="ECO:0000256" key="3">
    <source>
        <dbReference type="ARBA" id="ARBA00022833"/>
    </source>
</evidence>
<proteinExistence type="predicted"/>
<dbReference type="InterPro" id="IPR017907">
    <property type="entry name" value="Znf_RING_CS"/>
</dbReference>
<dbReference type="SMART" id="SM00336">
    <property type="entry name" value="BBOX"/>
    <property type="match status" value="2"/>
</dbReference>
<evidence type="ECO:0000313" key="7">
    <source>
        <dbReference type="EMBL" id="KAF7248446.1"/>
    </source>
</evidence>
<evidence type="ECO:0000259" key="5">
    <source>
        <dbReference type="PROSITE" id="PS50089"/>
    </source>
</evidence>
<gene>
    <name evidence="7" type="ORF">EG68_08150</name>
</gene>
<dbReference type="InterPro" id="IPR047153">
    <property type="entry name" value="TRIM45/56/19-like"/>
</dbReference>
<evidence type="ECO:0000259" key="6">
    <source>
        <dbReference type="PROSITE" id="PS50119"/>
    </source>
</evidence>
<protein>
    <recommendedName>
        <fullName evidence="9">E3 ubiquitin-protein ligase TRIM33</fullName>
    </recommendedName>
</protein>
<dbReference type="InterPro" id="IPR013083">
    <property type="entry name" value="Znf_RING/FYVE/PHD"/>
</dbReference>
<dbReference type="Gene3D" id="3.30.160.60">
    <property type="entry name" value="Classic Zinc Finger"/>
    <property type="match status" value="1"/>
</dbReference>
<feature type="domain" description="B box-type" evidence="6">
    <location>
        <begin position="141"/>
        <end position="185"/>
    </location>
</feature>
<dbReference type="EMBL" id="JTDE01005576">
    <property type="protein sequence ID" value="KAF7248446.1"/>
    <property type="molecule type" value="Genomic_DNA"/>
</dbReference>
<keyword evidence="3" id="KW-0862">Zinc</keyword>
<dbReference type="InterPro" id="IPR001841">
    <property type="entry name" value="Znf_RING"/>
</dbReference>
<keyword evidence="2 4" id="KW-0863">Zinc-finger</keyword>
<dbReference type="InterPro" id="IPR011011">
    <property type="entry name" value="Znf_FYVE_PHD"/>
</dbReference>
<accession>A0A8S9YKW3</accession>
<evidence type="ECO:0000256" key="4">
    <source>
        <dbReference type="PROSITE-ProRule" id="PRU00024"/>
    </source>
</evidence>
<dbReference type="Gene3D" id="3.30.40.10">
    <property type="entry name" value="Zinc/RING finger domain, C3HC4 (zinc finger)"/>
    <property type="match status" value="1"/>
</dbReference>
<keyword evidence="8" id="KW-1185">Reference proteome</keyword>
<dbReference type="GO" id="GO:0061630">
    <property type="term" value="F:ubiquitin protein ligase activity"/>
    <property type="evidence" value="ECO:0007669"/>
    <property type="project" value="TreeGrafter"/>
</dbReference>
<dbReference type="PANTHER" id="PTHR25462:SF291">
    <property type="entry name" value="E3 UBIQUITIN-PROTEIN LIGASE TRIM45"/>
    <property type="match status" value="1"/>
</dbReference>
<sequence length="725" mass="79253">MAEMVVCEVGVLPDAKNEKDSEIQPLCCVCSSLDACDILSNCLHLVCRKCATSLKLEDSYQCPTCSERSKKLINNPIFARNDSILKSPSCNWCEDNGEQTKSIGNCKECDVWLCGECLKGHNRMPPLRSHSITMLPKTGNQDGLRCETHPHEALECFCEACGILTCRDCQLSVHRDHGSHRWVGEKANILTSSLEESMKRLEQCQNKLAGSCQIALAASTSTKDDSFLGSVEKTRLAIEARASSLILRIRSRTDALLKELNAKCRESVKQLTASESLMRELEARTEFTLAFASRLIKNKDSDPASLVQLFDAVQARIDLICSRAERLISDASPSADALEAKDEHSGDPCSWRKATLGWRATANTRALFIAHWDPEELIRHSGTIAWLPVHYTFENSTEANGKKTETSSHIDVLKDKGDVKSNIQLKTELEKISNEEYGEFLDSLAALDGRQRNSDSLTDQPVAGGVGCAICFGAGLLAHCGKCRRAYHLDCHLPRLTNISLVPGWVCGLCADQDAATAAHVAQSDGTGLSHLDYLAGCRILMGLLVHAEAVHFTASVCPACSVPLLIPGRSVPHCPAGHLYHRLAELRLQLEEAATTENGLGHKMDDLEDHDVVGGTGPPSGGRIRLTRLDDWLVEVDKFWSDASNEDNQIRGVTAGCLRAARRLRARLASLVKVHRPQSQASFLSLCAGDLPDNCVQTDVDVTSVRSDPMELSANTSIFKIGTD</sequence>
<dbReference type="SUPFAM" id="SSF57903">
    <property type="entry name" value="FYVE/PHD zinc finger"/>
    <property type="match status" value="1"/>
</dbReference>
<evidence type="ECO:0008006" key="9">
    <source>
        <dbReference type="Google" id="ProtNLM"/>
    </source>
</evidence>
<dbReference type="GO" id="GO:0008270">
    <property type="term" value="F:zinc ion binding"/>
    <property type="evidence" value="ECO:0007669"/>
    <property type="project" value="UniProtKB-KW"/>
</dbReference>
<dbReference type="OrthoDB" id="6232044at2759"/>
<feature type="domain" description="RING-type" evidence="5">
    <location>
        <begin position="27"/>
        <end position="66"/>
    </location>
</feature>
<dbReference type="PANTHER" id="PTHR25462">
    <property type="entry name" value="BONUS, ISOFORM C-RELATED"/>
    <property type="match status" value="1"/>
</dbReference>
<dbReference type="InterPro" id="IPR001965">
    <property type="entry name" value="Znf_PHD"/>
</dbReference>
<dbReference type="Gene3D" id="4.10.830.40">
    <property type="match status" value="1"/>
</dbReference>
<evidence type="ECO:0000256" key="2">
    <source>
        <dbReference type="ARBA" id="ARBA00022771"/>
    </source>
</evidence>
<comment type="caution">
    <text evidence="7">The sequence shown here is derived from an EMBL/GenBank/DDBJ whole genome shotgun (WGS) entry which is preliminary data.</text>
</comment>
<evidence type="ECO:0000313" key="8">
    <source>
        <dbReference type="Proteomes" id="UP000822476"/>
    </source>
</evidence>
<organism evidence="7 8">
    <name type="scientific">Paragonimus skrjabini miyazakii</name>
    <dbReference type="NCBI Taxonomy" id="59628"/>
    <lineage>
        <taxon>Eukaryota</taxon>
        <taxon>Metazoa</taxon>
        <taxon>Spiralia</taxon>
        <taxon>Lophotrochozoa</taxon>
        <taxon>Platyhelminthes</taxon>
        <taxon>Trematoda</taxon>
        <taxon>Digenea</taxon>
        <taxon>Plagiorchiida</taxon>
        <taxon>Troglotremata</taxon>
        <taxon>Troglotrematidae</taxon>
        <taxon>Paragonimus</taxon>
    </lineage>
</organism>
<dbReference type="SMART" id="SM00249">
    <property type="entry name" value="PHD"/>
    <property type="match status" value="1"/>
</dbReference>
<dbReference type="PROSITE" id="PS50089">
    <property type="entry name" value="ZF_RING_2"/>
    <property type="match status" value="1"/>
</dbReference>
<dbReference type="AlphaFoldDB" id="A0A8S9YKW3"/>
<reference evidence="7" key="1">
    <citation type="submission" date="2019-07" db="EMBL/GenBank/DDBJ databases">
        <title>Annotation for the trematode Paragonimus miyazaki's.</title>
        <authorList>
            <person name="Choi Y.-J."/>
        </authorList>
    </citation>
    <scope>NUCLEOTIDE SEQUENCE</scope>
    <source>
        <strain evidence="7">Japan</strain>
    </source>
</reference>
<dbReference type="Proteomes" id="UP000822476">
    <property type="component" value="Unassembled WGS sequence"/>
</dbReference>
<dbReference type="SUPFAM" id="SSF57845">
    <property type="entry name" value="B-box zinc-binding domain"/>
    <property type="match status" value="1"/>
</dbReference>